<accession>K9WGQ0</accession>
<dbReference type="EMBL" id="CP003630">
    <property type="protein sequence ID" value="AFZ18692.1"/>
    <property type="molecule type" value="Genomic_DNA"/>
</dbReference>
<proteinExistence type="predicted"/>
<dbReference type="STRING" id="1173027.Mic7113_2915"/>
<sequence>MGSGETGENTMQKVWGSTELEYAFMFTFKKVNALKLEDIKPFFRTLPVDPYIKGNYRFRRLSRFTISNDELIKLPHGYLYQSKSYNPLVGDIKREFAELDEELIKLDSFRKMVLAFSDSCKLHPEAEIGIHQIRTTCSPNNYGNPAPEGIHRDGTDFIGIFAVDRDNIQGGETHLYLERKEKPVFRKMLNPGELLLVNDHEFLHFTTPVKPELEQQGTRDVFVLTSPSLISD</sequence>
<dbReference type="KEGG" id="mic:Mic7113_2915"/>
<keyword evidence="2" id="KW-1185">Reference proteome</keyword>
<organism evidence="1 2">
    <name type="scientific">Allocoleopsis franciscana PCC 7113</name>
    <dbReference type="NCBI Taxonomy" id="1173027"/>
    <lineage>
        <taxon>Bacteria</taxon>
        <taxon>Bacillati</taxon>
        <taxon>Cyanobacteriota</taxon>
        <taxon>Cyanophyceae</taxon>
        <taxon>Coleofasciculales</taxon>
        <taxon>Coleofasciculaceae</taxon>
        <taxon>Allocoleopsis</taxon>
        <taxon>Allocoleopsis franciscana</taxon>
    </lineage>
</organism>
<dbReference type="Proteomes" id="UP000010471">
    <property type="component" value="Chromosome"/>
</dbReference>
<dbReference type="AlphaFoldDB" id="K9WGQ0"/>
<dbReference type="PATRIC" id="fig|1173027.3.peg.3209"/>
<evidence type="ECO:0000313" key="2">
    <source>
        <dbReference type="Proteomes" id="UP000010471"/>
    </source>
</evidence>
<gene>
    <name evidence="1" type="ORF">Mic7113_2915</name>
</gene>
<name>K9WGQ0_9CYAN</name>
<dbReference type="Gene3D" id="2.60.120.620">
    <property type="entry name" value="q2cbj1_9rhob like domain"/>
    <property type="match status" value="1"/>
</dbReference>
<dbReference type="GO" id="GO:0051213">
    <property type="term" value="F:dioxygenase activity"/>
    <property type="evidence" value="ECO:0007669"/>
    <property type="project" value="InterPro"/>
</dbReference>
<protein>
    <recommendedName>
        <fullName evidence="3">2OG-Fe dioxygenase</fullName>
    </recommendedName>
</protein>
<evidence type="ECO:0000313" key="1">
    <source>
        <dbReference type="EMBL" id="AFZ18692.1"/>
    </source>
</evidence>
<dbReference type="HOGENOM" id="CLU_078728_1_0_3"/>
<dbReference type="eggNOG" id="COG4340">
    <property type="taxonomic scope" value="Bacteria"/>
</dbReference>
<dbReference type="InterPro" id="IPR018724">
    <property type="entry name" value="2OG-Fe_dioxygenase"/>
</dbReference>
<evidence type="ECO:0008006" key="3">
    <source>
        <dbReference type="Google" id="ProtNLM"/>
    </source>
</evidence>
<dbReference type="Pfam" id="PF10014">
    <property type="entry name" value="2OG-Fe_Oxy_2"/>
    <property type="match status" value="1"/>
</dbReference>
<reference evidence="1 2" key="1">
    <citation type="submission" date="2012-06" db="EMBL/GenBank/DDBJ databases">
        <title>Finished chromosome of genome of Microcoleus sp. PCC 7113.</title>
        <authorList>
            <consortium name="US DOE Joint Genome Institute"/>
            <person name="Gugger M."/>
            <person name="Coursin T."/>
            <person name="Rippka R."/>
            <person name="Tandeau De Marsac N."/>
            <person name="Huntemann M."/>
            <person name="Wei C.-L."/>
            <person name="Han J."/>
            <person name="Detter J.C."/>
            <person name="Han C."/>
            <person name="Tapia R."/>
            <person name="Chen A."/>
            <person name="Kyrpides N."/>
            <person name="Mavromatis K."/>
            <person name="Markowitz V."/>
            <person name="Szeto E."/>
            <person name="Ivanova N."/>
            <person name="Pagani I."/>
            <person name="Pati A."/>
            <person name="Goodwin L."/>
            <person name="Nordberg H.P."/>
            <person name="Cantor M.N."/>
            <person name="Hua S.X."/>
            <person name="Woyke T."/>
            <person name="Kerfeld C.A."/>
        </authorList>
    </citation>
    <scope>NUCLEOTIDE SEQUENCE [LARGE SCALE GENOMIC DNA]</scope>
    <source>
        <strain evidence="1 2">PCC 7113</strain>
    </source>
</reference>